<dbReference type="InParanoid" id="J9D3T8"/>
<gene>
    <name evidence="2" type="ORF">EDEG_03106</name>
</gene>
<feature type="transmembrane region" description="Helical" evidence="1">
    <location>
        <begin position="6"/>
        <end position="28"/>
    </location>
</feature>
<dbReference type="HOGENOM" id="CLU_1865090_0_0_1"/>
<dbReference type="VEuPathDB" id="MicrosporidiaDB:EDEG_03106"/>
<comment type="caution">
    <text evidence="2">The sequence shown here is derived from an EMBL/GenBank/DDBJ whole genome shotgun (WGS) entry which is preliminary data.</text>
</comment>
<evidence type="ECO:0000313" key="2">
    <source>
        <dbReference type="EMBL" id="EJW02486.1"/>
    </source>
</evidence>
<dbReference type="EMBL" id="AFBI03000069">
    <property type="protein sequence ID" value="EJW02486.1"/>
    <property type="molecule type" value="Genomic_DNA"/>
</dbReference>
<organism evidence="2 3">
    <name type="scientific">Edhazardia aedis (strain USNM 41457)</name>
    <name type="common">Microsporidian parasite</name>
    <dbReference type="NCBI Taxonomy" id="1003232"/>
    <lineage>
        <taxon>Eukaryota</taxon>
        <taxon>Fungi</taxon>
        <taxon>Fungi incertae sedis</taxon>
        <taxon>Microsporidia</taxon>
        <taxon>Edhazardia</taxon>
    </lineage>
</organism>
<protein>
    <submittedName>
        <fullName evidence="2">Uncharacterized protein</fullName>
    </submittedName>
</protein>
<name>J9D3T8_EDHAE</name>
<sequence>MLRIGYIVFCATSILFVLISLFNAYSYMRIPLINMSKRTTRLEDSQHVENNRVLFLKSESFSACKTGSNLNYNTKMLNDNDNDNEFKIKKILEHSGCKNFIRDESEIDGDKNNDQGKNCSNFKKVYLICLSTLEKNI</sequence>
<evidence type="ECO:0000313" key="3">
    <source>
        <dbReference type="Proteomes" id="UP000003163"/>
    </source>
</evidence>
<keyword evidence="3" id="KW-1185">Reference proteome</keyword>
<keyword evidence="1" id="KW-0812">Transmembrane</keyword>
<proteinExistence type="predicted"/>
<reference evidence="3" key="2">
    <citation type="submission" date="2015-07" db="EMBL/GenBank/DDBJ databases">
        <title>Contrasting host-pathogen interactions and genome evolution in two generalist and specialist microsporidian pathogens of mosquitoes.</title>
        <authorList>
            <consortium name="The Broad Institute Genomics Platform"/>
            <consortium name="The Broad Institute Genome Sequencing Center for Infectious Disease"/>
            <person name="Cuomo C.A."/>
            <person name="Sanscrainte N.D."/>
            <person name="Goldberg J.M."/>
            <person name="Heiman D."/>
            <person name="Young S."/>
            <person name="Zeng Q."/>
            <person name="Becnel J.J."/>
            <person name="Birren B.W."/>
        </authorList>
    </citation>
    <scope>NUCLEOTIDE SEQUENCE [LARGE SCALE GENOMIC DNA]</scope>
    <source>
        <strain evidence="3">USNM 41457</strain>
    </source>
</reference>
<reference evidence="2 3" key="1">
    <citation type="submission" date="2011-08" db="EMBL/GenBank/DDBJ databases">
        <authorList>
            <person name="Liu Z.J."/>
            <person name="Shi F.L."/>
            <person name="Lu J.Q."/>
            <person name="Li M."/>
            <person name="Wang Z.L."/>
        </authorList>
    </citation>
    <scope>NUCLEOTIDE SEQUENCE [LARGE SCALE GENOMIC DNA]</scope>
    <source>
        <strain evidence="2 3">USNM 41457</strain>
    </source>
</reference>
<keyword evidence="1" id="KW-1133">Transmembrane helix</keyword>
<keyword evidence="1" id="KW-0472">Membrane</keyword>
<evidence type="ECO:0000256" key="1">
    <source>
        <dbReference type="SAM" id="Phobius"/>
    </source>
</evidence>
<dbReference type="AlphaFoldDB" id="J9D3T8"/>
<accession>J9D3T8</accession>
<dbReference type="Proteomes" id="UP000003163">
    <property type="component" value="Unassembled WGS sequence"/>
</dbReference>